<reference evidence="2 3" key="1">
    <citation type="journal article" date="2022" name="BMC Genomics">
        <title>Comparative genome analysis of mycobacteria focusing on tRNA and non-coding RNA.</title>
        <authorList>
            <person name="Behra P.R.K."/>
            <person name="Pettersson B.M.F."/>
            <person name="Ramesh M."/>
            <person name="Das S."/>
            <person name="Dasgupta S."/>
            <person name="Kirsebom L.A."/>
        </authorList>
    </citation>
    <scope>NUCLEOTIDE SEQUENCE [LARGE SCALE GENOMIC DNA]</scope>
    <source>
        <strain evidence="2 3">DSM 44078</strain>
    </source>
</reference>
<organism evidence="2 3">
    <name type="scientific">Mycolicibacterium komossense</name>
    <dbReference type="NCBI Taxonomy" id="1779"/>
    <lineage>
        <taxon>Bacteria</taxon>
        <taxon>Bacillati</taxon>
        <taxon>Actinomycetota</taxon>
        <taxon>Actinomycetes</taxon>
        <taxon>Mycobacteriales</taxon>
        <taxon>Mycobacteriaceae</taxon>
        <taxon>Mycolicibacterium</taxon>
    </lineage>
</organism>
<evidence type="ECO:0000313" key="2">
    <source>
        <dbReference type="EMBL" id="MCV7225561.1"/>
    </source>
</evidence>
<dbReference type="RefSeq" id="WP_264066334.1">
    <property type="nucleotide sequence ID" value="NZ_JACKTY010000014.1"/>
</dbReference>
<evidence type="ECO:0000256" key="1">
    <source>
        <dbReference type="SAM" id="MobiDB-lite"/>
    </source>
</evidence>
<gene>
    <name evidence="2" type="ORF">H7J73_05880</name>
</gene>
<sequence length="113" mass="12491">MWLATSIPVPTLREILRWFTAGALDGFNSIPAIKPTGLIDVVDDVVPLLQDKAIYKRDDTATGSPAASADETGPALFAQRDSNDLRRERADGGRNRGKGSCFVSRMQRLHRYF</sequence>
<evidence type="ECO:0000313" key="3">
    <source>
        <dbReference type="Proteomes" id="UP001526201"/>
    </source>
</evidence>
<feature type="compositionally biased region" description="Basic and acidic residues" evidence="1">
    <location>
        <begin position="81"/>
        <end position="94"/>
    </location>
</feature>
<comment type="caution">
    <text evidence="2">The sequence shown here is derived from an EMBL/GenBank/DDBJ whole genome shotgun (WGS) entry which is preliminary data.</text>
</comment>
<dbReference type="InterPro" id="IPR036661">
    <property type="entry name" value="Luciferase-like_sf"/>
</dbReference>
<name>A0ABT3C7Y3_9MYCO</name>
<keyword evidence="3" id="KW-1185">Reference proteome</keyword>
<dbReference type="Proteomes" id="UP001526201">
    <property type="component" value="Unassembled WGS sequence"/>
</dbReference>
<protein>
    <submittedName>
        <fullName evidence="2">Uncharacterized protein</fullName>
    </submittedName>
</protein>
<dbReference type="Gene3D" id="3.20.20.30">
    <property type="entry name" value="Luciferase-like domain"/>
    <property type="match status" value="1"/>
</dbReference>
<feature type="region of interest" description="Disordered" evidence="1">
    <location>
        <begin position="60"/>
        <end position="99"/>
    </location>
</feature>
<accession>A0ABT3C7Y3</accession>
<proteinExistence type="predicted"/>
<dbReference type="EMBL" id="JACKTY010000014">
    <property type="protein sequence ID" value="MCV7225561.1"/>
    <property type="molecule type" value="Genomic_DNA"/>
</dbReference>